<evidence type="ECO:0000313" key="1">
    <source>
        <dbReference type="EMBL" id="TXL71699.1"/>
    </source>
</evidence>
<accession>A0A5C8PED3</accession>
<evidence type="ECO:0000313" key="2">
    <source>
        <dbReference type="Proteomes" id="UP000321638"/>
    </source>
</evidence>
<dbReference type="AlphaFoldDB" id="A0A5C8PED3"/>
<protein>
    <submittedName>
        <fullName evidence="1">Uncharacterized protein</fullName>
    </submittedName>
</protein>
<name>A0A5C8PED3_9HYPH</name>
<comment type="caution">
    <text evidence="1">The sequence shown here is derived from an EMBL/GenBank/DDBJ whole genome shotgun (WGS) entry which is preliminary data.</text>
</comment>
<keyword evidence="2" id="KW-1185">Reference proteome</keyword>
<gene>
    <name evidence="1" type="ORF">FHP25_28830</name>
</gene>
<organism evidence="1 2">
    <name type="scientific">Vineibacter terrae</name>
    <dbReference type="NCBI Taxonomy" id="2586908"/>
    <lineage>
        <taxon>Bacteria</taxon>
        <taxon>Pseudomonadati</taxon>
        <taxon>Pseudomonadota</taxon>
        <taxon>Alphaproteobacteria</taxon>
        <taxon>Hyphomicrobiales</taxon>
        <taxon>Vineibacter</taxon>
    </lineage>
</organism>
<dbReference type="Proteomes" id="UP000321638">
    <property type="component" value="Unassembled WGS sequence"/>
</dbReference>
<proteinExistence type="predicted"/>
<dbReference type="RefSeq" id="WP_147850458.1">
    <property type="nucleotide sequence ID" value="NZ_VDUZ01000040.1"/>
</dbReference>
<dbReference type="OrthoDB" id="9877626at2"/>
<sequence>MTVLQGSGTFAAATGCAALSSSGNAGGDNRDGEDWYYVGGADNYARRIETASPTGERNNHIVLWGCRGDDLGARTALSPVPGCELGGSCGTVAITYGPGADPATATITIGTASVEFDPRTVADVTVWRADAEIDGQRSALLFTWDTAARRGAGAFVFAGFTG</sequence>
<reference evidence="1 2" key="1">
    <citation type="submission" date="2019-06" db="EMBL/GenBank/DDBJ databases">
        <title>New taxonomy in bacterial strain CC-CFT640, isolated from vineyard.</title>
        <authorList>
            <person name="Lin S.-Y."/>
            <person name="Tsai C.-F."/>
            <person name="Young C.-C."/>
        </authorList>
    </citation>
    <scope>NUCLEOTIDE SEQUENCE [LARGE SCALE GENOMIC DNA]</scope>
    <source>
        <strain evidence="1 2">CC-CFT640</strain>
    </source>
</reference>
<dbReference type="EMBL" id="VDUZ01000040">
    <property type="protein sequence ID" value="TXL71699.1"/>
    <property type="molecule type" value="Genomic_DNA"/>
</dbReference>